<proteinExistence type="predicted"/>
<dbReference type="Proteomes" id="UP000198211">
    <property type="component" value="Unassembled WGS sequence"/>
</dbReference>
<evidence type="ECO:0000313" key="1">
    <source>
        <dbReference type="EMBL" id="OWZ00685.1"/>
    </source>
</evidence>
<sequence length="61" mass="6941">MQWMVHFKQNKRGGLVFQDRDALKKQQGVFKEVTMQVGSQLFAGPKMRASIAAEMASNRVE</sequence>
<accession>A0A225V5S3</accession>
<dbReference type="STRING" id="4795.A0A225V5S3"/>
<gene>
    <name evidence="1" type="ORF">PHMEG_00028073</name>
</gene>
<protein>
    <submittedName>
        <fullName evidence="1">Uncharacterized protein</fullName>
    </submittedName>
</protein>
<name>A0A225V5S3_9STRA</name>
<keyword evidence="2" id="KW-1185">Reference proteome</keyword>
<dbReference type="AlphaFoldDB" id="A0A225V5S3"/>
<dbReference type="EMBL" id="NBNE01007415">
    <property type="protein sequence ID" value="OWZ00685.1"/>
    <property type="molecule type" value="Genomic_DNA"/>
</dbReference>
<reference evidence="2" key="1">
    <citation type="submission" date="2017-03" db="EMBL/GenBank/DDBJ databases">
        <title>Phytopthora megakarya and P. palmivora, two closely related causual agents of cacao black pod achieved similar genome size and gene model numbers by different mechanisms.</title>
        <authorList>
            <person name="Ali S."/>
            <person name="Shao J."/>
            <person name="Larry D.J."/>
            <person name="Kronmiller B."/>
            <person name="Shen D."/>
            <person name="Strem M.D."/>
            <person name="Melnick R.L."/>
            <person name="Guiltinan M.J."/>
            <person name="Tyler B.M."/>
            <person name="Meinhardt L.W."/>
            <person name="Bailey B.A."/>
        </authorList>
    </citation>
    <scope>NUCLEOTIDE SEQUENCE [LARGE SCALE GENOMIC DNA]</scope>
    <source>
        <strain evidence="2">zdho120</strain>
    </source>
</reference>
<evidence type="ECO:0000313" key="2">
    <source>
        <dbReference type="Proteomes" id="UP000198211"/>
    </source>
</evidence>
<organism evidence="1 2">
    <name type="scientific">Phytophthora megakarya</name>
    <dbReference type="NCBI Taxonomy" id="4795"/>
    <lineage>
        <taxon>Eukaryota</taxon>
        <taxon>Sar</taxon>
        <taxon>Stramenopiles</taxon>
        <taxon>Oomycota</taxon>
        <taxon>Peronosporomycetes</taxon>
        <taxon>Peronosporales</taxon>
        <taxon>Peronosporaceae</taxon>
        <taxon>Phytophthora</taxon>
    </lineage>
</organism>
<comment type="caution">
    <text evidence="1">The sequence shown here is derived from an EMBL/GenBank/DDBJ whole genome shotgun (WGS) entry which is preliminary data.</text>
</comment>